<evidence type="ECO:0000313" key="3">
    <source>
        <dbReference type="Proteomes" id="UP000887116"/>
    </source>
</evidence>
<dbReference type="OrthoDB" id="6453915at2759"/>
<evidence type="ECO:0000313" key="2">
    <source>
        <dbReference type="EMBL" id="GFR17957.1"/>
    </source>
</evidence>
<feature type="compositionally biased region" description="Acidic residues" evidence="1">
    <location>
        <begin position="154"/>
        <end position="166"/>
    </location>
</feature>
<sequence length="188" mass="22690">MAKFNYDFFVSIDWMRYRSEWVPHRLLFADPYTYKTVDIRPDLGSLRYFTYQDVQVNLKYVPSLFRQEDWISPNVVRVPVEEFLKSRLVKEHLPFNENLWDLTIGTKDLATYMYLDRFIPDVLSYIGKRDNTAETRVRDMVLMSNRERKGMLGEIDEEDEDDDEEEVTQKKKKENNPFVFSFKRTIIK</sequence>
<reference evidence="2" key="1">
    <citation type="submission" date="2020-07" db="EMBL/GenBank/DDBJ databases">
        <title>Multicomponent nature underlies the extraordinary mechanical properties of spider dragline silk.</title>
        <authorList>
            <person name="Kono N."/>
            <person name="Nakamura H."/>
            <person name="Mori M."/>
            <person name="Yoshida Y."/>
            <person name="Ohtoshi R."/>
            <person name="Malay A.D."/>
            <person name="Moran D.A.P."/>
            <person name="Tomita M."/>
            <person name="Numata K."/>
            <person name="Arakawa K."/>
        </authorList>
    </citation>
    <scope>NUCLEOTIDE SEQUENCE</scope>
</reference>
<evidence type="ECO:0000256" key="1">
    <source>
        <dbReference type="SAM" id="MobiDB-lite"/>
    </source>
</evidence>
<name>A0A8X6H6L4_TRICU</name>
<proteinExistence type="predicted"/>
<feature type="region of interest" description="Disordered" evidence="1">
    <location>
        <begin position="151"/>
        <end position="173"/>
    </location>
</feature>
<protein>
    <submittedName>
        <fullName evidence="2">Uncharacterized protein</fullName>
    </submittedName>
</protein>
<dbReference type="Proteomes" id="UP000887116">
    <property type="component" value="Unassembled WGS sequence"/>
</dbReference>
<comment type="caution">
    <text evidence="2">The sequence shown here is derived from an EMBL/GenBank/DDBJ whole genome shotgun (WGS) entry which is preliminary data.</text>
</comment>
<gene>
    <name evidence="2" type="ORF">TNCT_543781</name>
</gene>
<accession>A0A8X6H6L4</accession>
<dbReference type="AlphaFoldDB" id="A0A8X6H6L4"/>
<dbReference type="EMBL" id="BMAO01007699">
    <property type="protein sequence ID" value="GFR17957.1"/>
    <property type="molecule type" value="Genomic_DNA"/>
</dbReference>
<keyword evidence="3" id="KW-1185">Reference proteome</keyword>
<organism evidence="2 3">
    <name type="scientific">Trichonephila clavata</name>
    <name type="common">Joro spider</name>
    <name type="synonym">Nephila clavata</name>
    <dbReference type="NCBI Taxonomy" id="2740835"/>
    <lineage>
        <taxon>Eukaryota</taxon>
        <taxon>Metazoa</taxon>
        <taxon>Ecdysozoa</taxon>
        <taxon>Arthropoda</taxon>
        <taxon>Chelicerata</taxon>
        <taxon>Arachnida</taxon>
        <taxon>Araneae</taxon>
        <taxon>Araneomorphae</taxon>
        <taxon>Entelegynae</taxon>
        <taxon>Araneoidea</taxon>
        <taxon>Nephilidae</taxon>
        <taxon>Trichonephila</taxon>
    </lineage>
</organism>